<dbReference type="AlphaFoldDB" id="A0A6A3LE34"/>
<feature type="compositionally biased region" description="Acidic residues" evidence="1">
    <location>
        <begin position="88"/>
        <end position="106"/>
    </location>
</feature>
<dbReference type="EMBL" id="QXFU01000916">
    <property type="protein sequence ID" value="KAE9016338.1"/>
    <property type="molecule type" value="Genomic_DNA"/>
</dbReference>
<dbReference type="EMBL" id="QXFT01001133">
    <property type="protein sequence ID" value="KAE9327824.1"/>
    <property type="molecule type" value="Genomic_DNA"/>
</dbReference>
<protein>
    <submittedName>
        <fullName evidence="2">Uncharacterized protein</fullName>
    </submittedName>
</protein>
<evidence type="ECO:0000313" key="2">
    <source>
        <dbReference type="EMBL" id="KAE9016338.1"/>
    </source>
</evidence>
<dbReference type="EMBL" id="QXFV01000864">
    <property type="protein sequence ID" value="KAE9023220.1"/>
    <property type="molecule type" value="Genomic_DNA"/>
</dbReference>
<gene>
    <name evidence="3" type="ORF">PR001_g12967</name>
    <name evidence="2" type="ORF">PR002_g13688</name>
    <name evidence="4" type="ORF">PR003_g15929</name>
</gene>
<evidence type="ECO:0000256" key="1">
    <source>
        <dbReference type="SAM" id="MobiDB-lite"/>
    </source>
</evidence>
<sequence>MAPALRHPRKKKPGRPKTRKTTTCWRCHLKLSTSKKLKQHLLRKTGCGPKAVALQKERRKFASRLTSKVYSIKRELDKVGWWEAEAKSEDEDEETKDDCEDEDMEDAERVPVNVWVTAPDNLKRAKALARVDWSTIVDLR</sequence>
<keyword evidence="6" id="KW-1185">Reference proteome</keyword>
<evidence type="ECO:0000313" key="4">
    <source>
        <dbReference type="EMBL" id="KAE9327824.1"/>
    </source>
</evidence>
<evidence type="ECO:0000313" key="6">
    <source>
        <dbReference type="Proteomes" id="UP000434957"/>
    </source>
</evidence>
<reference evidence="5 7" key="1">
    <citation type="submission" date="2018-09" db="EMBL/GenBank/DDBJ databases">
        <title>Genomic investigation of the strawberry pathogen Phytophthora fragariae indicates pathogenicity is determined by transcriptional variation in three key races.</title>
        <authorList>
            <person name="Adams T.M."/>
            <person name="Armitage A.D."/>
            <person name="Sobczyk M.K."/>
            <person name="Bates H.J."/>
            <person name="Dunwell J.M."/>
            <person name="Nellist C.F."/>
            <person name="Harrison R.J."/>
        </authorList>
    </citation>
    <scope>NUCLEOTIDE SEQUENCE [LARGE SCALE GENOMIC DNA]</scope>
    <source>
        <strain evidence="3 5">SCRP249</strain>
        <strain evidence="2 7">SCRP324</strain>
        <strain evidence="4 6">SCRP333</strain>
    </source>
</reference>
<feature type="compositionally biased region" description="Basic residues" evidence="1">
    <location>
        <begin position="1"/>
        <end position="20"/>
    </location>
</feature>
<dbReference type="Proteomes" id="UP000435112">
    <property type="component" value="Unassembled WGS sequence"/>
</dbReference>
<dbReference type="Proteomes" id="UP000434957">
    <property type="component" value="Unassembled WGS sequence"/>
</dbReference>
<comment type="caution">
    <text evidence="2">The sequence shown here is derived from an EMBL/GenBank/DDBJ whole genome shotgun (WGS) entry which is preliminary data.</text>
</comment>
<organism evidence="2 7">
    <name type="scientific">Phytophthora rubi</name>
    <dbReference type="NCBI Taxonomy" id="129364"/>
    <lineage>
        <taxon>Eukaryota</taxon>
        <taxon>Sar</taxon>
        <taxon>Stramenopiles</taxon>
        <taxon>Oomycota</taxon>
        <taxon>Peronosporomycetes</taxon>
        <taxon>Peronosporales</taxon>
        <taxon>Peronosporaceae</taxon>
        <taxon>Phytophthora</taxon>
    </lineage>
</organism>
<accession>A0A6A3LE34</accession>
<feature type="region of interest" description="Disordered" evidence="1">
    <location>
        <begin position="85"/>
        <end position="106"/>
    </location>
</feature>
<feature type="region of interest" description="Disordered" evidence="1">
    <location>
        <begin position="1"/>
        <end position="22"/>
    </location>
</feature>
<dbReference type="OrthoDB" id="115820at2759"/>
<name>A0A6A3LE34_9STRA</name>
<dbReference type="Proteomes" id="UP000429607">
    <property type="component" value="Unassembled WGS sequence"/>
</dbReference>
<evidence type="ECO:0000313" key="3">
    <source>
        <dbReference type="EMBL" id="KAE9023220.1"/>
    </source>
</evidence>
<proteinExistence type="predicted"/>
<evidence type="ECO:0000313" key="7">
    <source>
        <dbReference type="Proteomes" id="UP000435112"/>
    </source>
</evidence>
<evidence type="ECO:0000313" key="5">
    <source>
        <dbReference type="Proteomes" id="UP000429607"/>
    </source>
</evidence>